<keyword evidence="4" id="KW-0234">DNA repair</keyword>
<evidence type="ECO:0000313" key="9">
    <source>
        <dbReference type="Proteomes" id="UP000516404"/>
    </source>
</evidence>
<accession>A0A7H2BBA8</accession>
<dbReference type="InterPro" id="IPR001126">
    <property type="entry name" value="UmuC"/>
</dbReference>
<dbReference type="Pfam" id="PF11799">
    <property type="entry name" value="IMS_C"/>
    <property type="match status" value="1"/>
</dbReference>
<evidence type="ECO:0000256" key="1">
    <source>
        <dbReference type="ARBA" id="ARBA00010945"/>
    </source>
</evidence>
<dbReference type="InterPro" id="IPR017961">
    <property type="entry name" value="DNA_pol_Y-fam_little_finger"/>
</dbReference>
<keyword evidence="9" id="KW-1185">Reference proteome</keyword>
<dbReference type="Gene3D" id="3.30.70.270">
    <property type="match status" value="1"/>
</dbReference>
<dbReference type="Proteomes" id="UP000516404">
    <property type="component" value="Chromosome"/>
</dbReference>
<dbReference type="GO" id="GO:0003887">
    <property type="term" value="F:DNA-directed DNA polymerase activity"/>
    <property type="evidence" value="ECO:0007669"/>
    <property type="project" value="TreeGrafter"/>
</dbReference>
<dbReference type="PROSITE" id="PS50173">
    <property type="entry name" value="UMUC"/>
    <property type="match status" value="1"/>
</dbReference>
<dbReference type="EMBL" id="CP061539">
    <property type="protein sequence ID" value="QNV36954.1"/>
    <property type="molecule type" value="Genomic_DNA"/>
</dbReference>
<dbReference type="Gene3D" id="3.40.1170.60">
    <property type="match status" value="1"/>
</dbReference>
<reference evidence="8 9" key="1">
    <citation type="submission" date="2020-09" db="EMBL/GenBank/DDBJ databases">
        <title>Investigation of environmental microbes.</title>
        <authorList>
            <person name="Ou Y."/>
            <person name="Kang Q."/>
        </authorList>
    </citation>
    <scope>NUCLEOTIDE SEQUENCE [LARGE SCALE GENOMIC DNA]</scope>
    <source>
        <strain evidence="8 9">KJZ-14</strain>
    </source>
</reference>
<feature type="domain" description="UmuC" evidence="7">
    <location>
        <begin position="6"/>
        <end position="191"/>
    </location>
</feature>
<proteinExistence type="inferred from homology"/>
<name>A0A7H2BBA8_9MICC</name>
<dbReference type="GO" id="GO:0005829">
    <property type="term" value="C:cytosol"/>
    <property type="evidence" value="ECO:0007669"/>
    <property type="project" value="TreeGrafter"/>
</dbReference>
<dbReference type="GeneID" id="96623914"/>
<organism evidence="8 9">
    <name type="scientific">Rothia terrae</name>
    <dbReference type="NCBI Taxonomy" id="396015"/>
    <lineage>
        <taxon>Bacteria</taxon>
        <taxon>Bacillati</taxon>
        <taxon>Actinomycetota</taxon>
        <taxon>Actinomycetes</taxon>
        <taxon>Micrococcales</taxon>
        <taxon>Micrococcaceae</taxon>
        <taxon>Rothia</taxon>
    </lineage>
</organism>
<dbReference type="InterPro" id="IPR025188">
    <property type="entry name" value="DUF4113"/>
</dbReference>
<evidence type="ECO:0000256" key="3">
    <source>
        <dbReference type="ARBA" id="ARBA00023199"/>
    </source>
</evidence>
<evidence type="ECO:0000313" key="8">
    <source>
        <dbReference type="EMBL" id="QNV36954.1"/>
    </source>
</evidence>
<protein>
    <submittedName>
        <fullName evidence="8">Y-family DNA polymerase</fullName>
    </submittedName>
</protein>
<comment type="similarity">
    <text evidence="1">Belongs to the DNA polymerase type-Y family.</text>
</comment>
<dbReference type="KEGG" id="rter:IDM49_06660"/>
<dbReference type="RefSeq" id="WP_190723950.1">
    <property type="nucleotide sequence ID" value="NZ_CP061539.1"/>
</dbReference>
<dbReference type="AlphaFoldDB" id="A0A7H2BBA8"/>
<evidence type="ECO:0000256" key="6">
    <source>
        <dbReference type="ARBA" id="ARBA00025589"/>
    </source>
</evidence>
<dbReference type="GO" id="GO:0042276">
    <property type="term" value="P:error-prone translesion synthesis"/>
    <property type="evidence" value="ECO:0007669"/>
    <property type="project" value="TreeGrafter"/>
</dbReference>
<evidence type="ECO:0000256" key="4">
    <source>
        <dbReference type="ARBA" id="ARBA00023204"/>
    </source>
</evidence>
<dbReference type="InterPro" id="IPR050116">
    <property type="entry name" value="DNA_polymerase-Y"/>
</dbReference>
<dbReference type="GO" id="GO:0006281">
    <property type="term" value="P:DNA repair"/>
    <property type="evidence" value="ECO:0007669"/>
    <property type="project" value="UniProtKB-KW"/>
</dbReference>
<dbReference type="SUPFAM" id="SSF56672">
    <property type="entry name" value="DNA/RNA polymerases"/>
    <property type="match status" value="1"/>
</dbReference>
<keyword evidence="3" id="KW-0741">SOS mutagenesis</keyword>
<sequence length="426" mass="47407">MSSNLIFHVDINSCYASCEKILDPSLARKPVVVLSNNDGCIIALDAHAKALGFSMGQPWFEVKQRAQEQGVIARSSNYELYGDISDRVMRILQEYAGDFEQYSIDEAFLTAPASPADARQLARTIKDDVARRVGVPVCVGVARTKTLAKLSNKAAKKIPALSGVCVWDALPTERREALLTTLPVSELWGVGSRSARRLTLQGICSIKDLALAPPTLIRERFNVVLMRTALEVRGIPAIEWEENRIMKDQLIYSRSFSDPITTEEQMCQVLSVYAQRAAQRLVKHQQTARYISAFCSTSYFAQGVQSHPAVRVKLDTATADPVVITRASHRLLTRADFGVARYVRAGIILTDLHPAAYEPLLEPFISPHDKRQIARLLHTVQEQCGEHSVGLGYAGLSHKPSWEMKREMLSPRGTTHWNELATAKIR</sequence>
<gene>
    <name evidence="8" type="ORF">IDM49_06660</name>
</gene>
<dbReference type="PANTHER" id="PTHR11076:SF34">
    <property type="entry name" value="PROTEIN UMUC"/>
    <property type="match status" value="1"/>
</dbReference>
<evidence type="ECO:0000256" key="2">
    <source>
        <dbReference type="ARBA" id="ARBA00022763"/>
    </source>
</evidence>
<keyword evidence="2" id="KW-0227">DNA damage</keyword>
<dbReference type="GO" id="GO:0003684">
    <property type="term" value="F:damaged DNA binding"/>
    <property type="evidence" value="ECO:0007669"/>
    <property type="project" value="InterPro"/>
</dbReference>
<evidence type="ECO:0000259" key="7">
    <source>
        <dbReference type="PROSITE" id="PS50173"/>
    </source>
</evidence>
<dbReference type="Pfam" id="PF13438">
    <property type="entry name" value="DUF4113"/>
    <property type="match status" value="1"/>
</dbReference>
<dbReference type="GO" id="GO:0009432">
    <property type="term" value="P:SOS response"/>
    <property type="evidence" value="ECO:0007669"/>
    <property type="project" value="UniProtKB-KW"/>
</dbReference>
<evidence type="ECO:0000256" key="5">
    <source>
        <dbReference type="ARBA" id="ARBA00023236"/>
    </source>
</evidence>
<dbReference type="CDD" id="cd01700">
    <property type="entry name" value="PolY_Pol_V_umuC"/>
    <property type="match status" value="1"/>
</dbReference>
<comment type="function">
    <text evidence="6">Poorly processive, error-prone DNA polymerase involved in untargeted mutagenesis. Copies undamaged DNA at stalled replication forks, which arise in vivo from mismatched or misaligned primer ends. These misaligned primers can be extended by PolIV. Exhibits no 3'-5' exonuclease (proofreading) activity. May be involved in translesional synthesis, in conjunction with the beta clamp from PolIII.</text>
</comment>
<dbReference type="InterPro" id="IPR043128">
    <property type="entry name" value="Rev_trsase/Diguanyl_cyclase"/>
</dbReference>
<keyword evidence="5" id="KW-0742">SOS response</keyword>
<dbReference type="InterPro" id="IPR043502">
    <property type="entry name" value="DNA/RNA_pol_sf"/>
</dbReference>
<dbReference type="Pfam" id="PF00817">
    <property type="entry name" value="IMS"/>
    <property type="match status" value="1"/>
</dbReference>
<dbReference type="Gene3D" id="1.10.150.20">
    <property type="entry name" value="5' to 3' exonuclease, C-terminal subdomain"/>
    <property type="match status" value="1"/>
</dbReference>
<dbReference type="PANTHER" id="PTHR11076">
    <property type="entry name" value="DNA REPAIR POLYMERASE UMUC / TRANSFERASE FAMILY MEMBER"/>
    <property type="match status" value="1"/>
</dbReference>